<evidence type="ECO:0000256" key="2">
    <source>
        <dbReference type="SAM" id="MobiDB-lite"/>
    </source>
</evidence>
<proteinExistence type="inferred from homology"/>
<feature type="domain" description="Smf/DprA SLOG" evidence="3">
    <location>
        <begin position="75"/>
        <end position="280"/>
    </location>
</feature>
<dbReference type="InterPro" id="IPR036388">
    <property type="entry name" value="WH-like_DNA-bd_sf"/>
</dbReference>
<sequence>MQLSDAQRLDWLRLIRAEGVGPRTFRGLVNRFGGAGAALDALPGLARARGKGVRIPSRSDAEREIAAAARLGVRFVATGEPDYPTPLQATDDAPPLLAVRGTVAALRRPAVAIVGSRNASAAGLTFAERLAHAFGEEGLVVVSGLARGIDLRAHSGALASGTVAVLAGGHDRISPADHAGLVDRILDHGGAVVAEMPLGWEPRGRDFPRRNRIISGLALGTVVVEAARRSGSLITARFALEQGREVFAVPGSPLDPRAEGTNDLIRQGATLCAAPEHVLTVLAPLIAGDPAPERMEDGPRPEADLYWDETDFFTEAPEPPPPAGLGEPPAPAPVARPDDDRARLLAMLGPAPVPTDTLARLAGLPARTVSGLLMELELDGLVTRHGGGTVSLR</sequence>
<dbReference type="Pfam" id="PF02481">
    <property type="entry name" value="DNA_processg_A"/>
    <property type="match status" value="1"/>
</dbReference>
<feature type="region of interest" description="Disordered" evidence="2">
    <location>
        <begin position="314"/>
        <end position="337"/>
    </location>
</feature>
<feature type="domain" description="DprA winged helix" evidence="4">
    <location>
        <begin position="328"/>
        <end position="388"/>
    </location>
</feature>
<dbReference type="NCBIfam" id="TIGR00732">
    <property type="entry name" value="dprA"/>
    <property type="match status" value="1"/>
</dbReference>
<protein>
    <submittedName>
        <fullName evidence="5">DNA-protecting protein DprA</fullName>
    </submittedName>
</protein>
<evidence type="ECO:0000313" key="5">
    <source>
        <dbReference type="EMBL" id="RVU21852.1"/>
    </source>
</evidence>
<evidence type="ECO:0000313" key="6">
    <source>
        <dbReference type="Proteomes" id="UP000286997"/>
    </source>
</evidence>
<dbReference type="RefSeq" id="WP_127727095.1">
    <property type="nucleotide sequence ID" value="NZ_SACP01000001.1"/>
</dbReference>
<name>A0A3S2VDC6_9HYPH</name>
<dbReference type="OrthoDB" id="9785707at2"/>
<evidence type="ECO:0000256" key="1">
    <source>
        <dbReference type="ARBA" id="ARBA00006525"/>
    </source>
</evidence>
<gene>
    <name evidence="5" type="primary">dprA</name>
    <name evidence="5" type="ORF">EOE48_02045</name>
</gene>
<dbReference type="Gene3D" id="1.10.10.10">
    <property type="entry name" value="Winged helix-like DNA-binding domain superfamily/Winged helix DNA-binding domain"/>
    <property type="match status" value="1"/>
</dbReference>
<keyword evidence="6" id="KW-1185">Reference proteome</keyword>
<dbReference type="InterPro" id="IPR041614">
    <property type="entry name" value="DprA_WH"/>
</dbReference>
<dbReference type="Pfam" id="PF17782">
    <property type="entry name" value="WHD_DprA"/>
    <property type="match status" value="1"/>
</dbReference>
<dbReference type="Proteomes" id="UP000286997">
    <property type="component" value="Unassembled WGS sequence"/>
</dbReference>
<feature type="compositionally biased region" description="Pro residues" evidence="2">
    <location>
        <begin position="317"/>
        <end position="334"/>
    </location>
</feature>
<comment type="caution">
    <text evidence="5">The sequence shown here is derived from an EMBL/GenBank/DDBJ whole genome shotgun (WGS) entry which is preliminary data.</text>
</comment>
<dbReference type="Gene3D" id="3.40.50.450">
    <property type="match status" value="1"/>
</dbReference>
<dbReference type="EMBL" id="SACP01000001">
    <property type="protein sequence ID" value="RVU21852.1"/>
    <property type="molecule type" value="Genomic_DNA"/>
</dbReference>
<dbReference type="InterPro" id="IPR057666">
    <property type="entry name" value="DrpA_SLOG"/>
</dbReference>
<organism evidence="5 6">
    <name type="scientific">Methylobacterium oryzihabitans</name>
    <dbReference type="NCBI Taxonomy" id="2499852"/>
    <lineage>
        <taxon>Bacteria</taxon>
        <taxon>Pseudomonadati</taxon>
        <taxon>Pseudomonadota</taxon>
        <taxon>Alphaproteobacteria</taxon>
        <taxon>Hyphomicrobiales</taxon>
        <taxon>Methylobacteriaceae</taxon>
        <taxon>Methylobacterium</taxon>
    </lineage>
</organism>
<accession>A0A3S2VDC6</accession>
<evidence type="ECO:0000259" key="4">
    <source>
        <dbReference type="Pfam" id="PF17782"/>
    </source>
</evidence>
<dbReference type="SUPFAM" id="SSF102405">
    <property type="entry name" value="MCP/YpsA-like"/>
    <property type="match status" value="1"/>
</dbReference>
<dbReference type="PANTHER" id="PTHR43022:SF1">
    <property type="entry name" value="PROTEIN SMF"/>
    <property type="match status" value="1"/>
</dbReference>
<reference evidence="5 6" key="1">
    <citation type="submission" date="2019-01" db="EMBL/GenBank/DDBJ databases">
        <authorList>
            <person name="Chen W.-M."/>
        </authorList>
    </citation>
    <scope>NUCLEOTIDE SEQUENCE [LARGE SCALE GENOMIC DNA]</scope>
    <source>
        <strain evidence="5 6">TER-1</strain>
    </source>
</reference>
<evidence type="ECO:0000259" key="3">
    <source>
        <dbReference type="Pfam" id="PF02481"/>
    </source>
</evidence>
<dbReference type="GO" id="GO:0009294">
    <property type="term" value="P:DNA-mediated transformation"/>
    <property type="evidence" value="ECO:0007669"/>
    <property type="project" value="InterPro"/>
</dbReference>
<dbReference type="Pfam" id="PF21102">
    <property type="entry name" value="DprA_N"/>
    <property type="match status" value="1"/>
</dbReference>
<dbReference type="AlphaFoldDB" id="A0A3S2VDC6"/>
<comment type="similarity">
    <text evidence="1">Belongs to the DprA/Smf family.</text>
</comment>
<dbReference type="InterPro" id="IPR003488">
    <property type="entry name" value="DprA"/>
</dbReference>
<dbReference type="PANTHER" id="PTHR43022">
    <property type="entry name" value="PROTEIN SMF"/>
    <property type="match status" value="1"/>
</dbReference>